<dbReference type="InterPro" id="IPR006671">
    <property type="entry name" value="Cyclin_N"/>
</dbReference>
<dbReference type="Proteomes" id="UP000541444">
    <property type="component" value="Unassembled WGS sequence"/>
</dbReference>
<keyword evidence="6" id="KW-1185">Reference proteome</keyword>
<dbReference type="GO" id="GO:0051301">
    <property type="term" value="P:cell division"/>
    <property type="evidence" value="ECO:0007669"/>
    <property type="project" value="UniProtKB-KW"/>
</dbReference>
<keyword evidence="3" id="KW-1133">Transmembrane helix</keyword>
<sequence length="176" mass="19976">MQLLDVACVSLAAKMEEIEVPLSVDLQVEEYKFIIEAKTIQRMELLVLSTLKWRMRAVTPFTFMDYFFQITAVVTVILEEGLGLFLPSSNTGCVAEFSCGADLKRNFGRVSFIGAVIGLRYFIVVDVVVFLVLSVIDLEFRMSIRGAHFCWGAVWTVSSRLSFRGYRQTSFIFLNN</sequence>
<reference evidence="5 6" key="1">
    <citation type="journal article" date="2020" name="IScience">
        <title>Genome Sequencing of the Endangered Kingdonia uniflora (Circaeasteraceae, Ranunculales) Reveals Potential Mechanisms of Evolutionary Specialization.</title>
        <authorList>
            <person name="Sun Y."/>
            <person name="Deng T."/>
            <person name="Zhang A."/>
            <person name="Moore M.J."/>
            <person name="Landis J.B."/>
            <person name="Lin N."/>
            <person name="Zhang H."/>
            <person name="Zhang X."/>
            <person name="Huang J."/>
            <person name="Zhang X."/>
            <person name="Sun H."/>
            <person name="Wang H."/>
        </authorList>
    </citation>
    <scope>NUCLEOTIDE SEQUENCE [LARGE SCALE GENOMIC DNA]</scope>
    <source>
        <strain evidence="5">TB1705</strain>
        <tissue evidence="5">Leaf</tissue>
    </source>
</reference>
<organism evidence="5 6">
    <name type="scientific">Kingdonia uniflora</name>
    <dbReference type="NCBI Taxonomy" id="39325"/>
    <lineage>
        <taxon>Eukaryota</taxon>
        <taxon>Viridiplantae</taxon>
        <taxon>Streptophyta</taxon>
        <taxon>Embryophyta</taxon>
        <taxon>Tracheophyta</taxon>
        <taxon>Spermatophyta</taxon>
        <taxon>Magnoliopsida</taxon>
        <taxon>Ranunculales</taxon>
        <taxon>Circaeasteraceae</taxon>
        <taxon>Kingdonia</taxon>
    </lineage>
</organism>
<evidence type="ECO:0000313" key="6">
    <source>
        <dbReference type="Proteomes" id="UP000541444"/>
    </source>
</evidence>
<proteinExistence type="predicted"/>
<evidence type="ECO:0000256" key="3">
    <source>
        <dbReference type="SAM" id="Phobius"/>
    </source>
</evidence>
<evidence type="ECO:0000256" key="2">
    <source>
        <dbReference type="ARBA" id="ARBA00023306"/>
    </source>
</evidence>
<dbReference type="OrthoDB" id="5590282at2759"/>
<gene>
    <name evidence="5" type="ORF">GIB67_006975</name>
</gene>
<dbReference type="Gene3D" id="1.10.472.10">
    <property type="entry name" value="Cyclin-like"/>
    <property type="match status" value="1"/>
</dbReference>
<feature type="transmembrane region" description="Helical" evidence="3">
    <location>
        <begin position="112"/>
        <end position="136"/>
    </location>
</feature>
<evidence type="ECO:0000259" key="4">
    <source>
        <dbReference type="Pfam" id="PF00134"/>
    </source>
</evidence>
<dbReference type="InterPro" id="IPR036915">
    <property type="entry name" value="Cyclin-like_sf"/>
</dbReference>
<dbReference type="SUPFAM" id="SSF47954">
    <property type="entry name" value="Cyclin-like"/>
    <property type="match status" value="1"/>
</dbReference>
<dbReference type="Pfam" id="PF00134">
    <property type="entry name" value="Cyclin_N"/>
    <property type="match status" value="1"/>
</dbReference>
<keyword evidence="3" id="KW-0812">Transmembrane</keyword>
<dbReference type="PANTHER" id="PTHR10177">
    <property type="entry name" value="CYCLINS"/>
    <property type="match status" value="1"/>
</dbReference>
<dbReference type="InterPro" id="IPR039361">
    <property type="entry name" value="Cyclin"/>
</dbReference>
<dbReference type="AlphaFoldDB" id="A0A7J7NZR2"/>
<keyword evidence="3" id="KW-0472">Membrane</keyword>
<keyword evidence="1" id="KW-0132">Cell division</keyword>
<evidence type="ECO:0000256" key="1">
    <source>
        <dbReference type="ARBA" id="ARBA00022618"/>
    </source>
</evidence>
<keyword evidence="2" id="KW-0131">Cell cycle</keyword>
<evidence type="ECO:0000313" key="5">
    <source>
        <dbReference type="EMBL" id="KAF6172462.1"/>
    </source>
</evidence>
<dbReference type="EMBL" id="JACGCM010000427">
    <property type="protein sequence ID" value="KAF6172462.1"/>
    <property type="molecule type" value="Genomic_DNA"/>
</dbReference>
<accession>A0A7J7NZR2</accession>
<name>A0A7J7NZR2_9MAGN</name>
<feature type="domain" description="Cyclin N-terminal" evidence="4">
    <location>
        <begin position="1"/>
        <end position="56"/>
    </location>
</feature>
<protein>
    <recommendedName>
        <fullName evidence="4">Cyclin N-terminal domain-containing protein</fullName>
    </recommendedName>
</protein>
<comment type="caution">
    <text evidence="5">The sequence shown here is derived from an EMBL/GenBank/DDBJ whole genome shotgun (WGS) entry which is preliminary data.</text>
</comment>